<accession>A0A261SKQ9</accession>
<dbReference type="InterPro" id="IPR029063">
    <property type="entry name" value="SAM-dependent_MTases_sf"/>
</dbReference>
<gene>
    <name evidence="5" type="ORF">CAL29_04340</name>
</gene>
<comment type="similarity">
    <text evidence="1">Belongs to the methyltransferase superfamily.</text>
</comment>
<dbReference type="AlphaFoldDB" id="A0A261SKQ9"/>
<dbReference type="GO" id="GO:0008757">
    <property type="term" value="F:S-adenosylmethionine-dependent methyltransferase activity"/>
    <property type="evidence" value="ECO:0007669"/>
    <property type="project" value="InterPro"/>
</dbReference>
<feature type="domain" description="Methyltransferase type 11" evidence="4">
    <location>
        <begin position="71"/>
        <end position="160"/>
    </location>
</feature>
<dbReference type="InterPro" id="IPR013216">
    <property type="entry name" value="Methyltransf_11"/>
</dbReference>
<keyword evidence="6" id="KW-1185">Reference proteome</keyword>
<protein>
    <submittedName>
        <fullName evidence="5">SAM-dependent methyltransferase</fullName>
    </submittedName>
</protein>
<dbReference type="Proteomes" id="UP000216020">
    <property type="component" value="Unassembled WGS sequence"/>
</dbReference>
<evidence type="ECO:0000256" key="1">
    <source>
        <dbReference type="ARBA" id="ARBA00008361"/>
    </source>
</evidence>
<dbReference type="SUPFAM" id="SSF53335">
    <property type="entry name" value="S-adenosyl-L-methionine-dependent methyltransferases"/>
    <property type="match status" value="1"/>
</dbReference>
<sequence>MLTASLRSEPHAGPRRKERLFVENPSGTVHQAANGYSTAAEAYVRGRPEYPQALTDWLRDEIGLGRGARVVDLGAGTGKMTPRLLATGADVVAIEPVTQMLDKLSTTYPRVEALTGAAQAIPLADGEVDAVVCAQSFHWFAGPAALSEIHRVLKPGGRLAMIWNLSDTRLPWVAQLSALINRYEGDAPRFHTGAWRNAFPHAGFGPLVERRYEHLHIGKPEDVIFHRVHSISFVATLPPARRAALDRELRRLVDNEPTLCGREEIAVPYITSAVHTRKLAV</sequence>
<dbReference type="CDD" id="cd02440">
    <property type="entry name" value="AdoMet_MTases"/>
    <property type="match status" value="1"/>
</dbReference>
<dbReference type="OrthoDB" id="9797252at2"/>
<dbReference type="Pfam" id="PF08241">
    <property type="entry name" value="Methyltransf_11"/>
    <property type="match status" value="1"/>
</dbReference>
<keyword evidence="2 5" id="KW-0489">Methyltransferase</keyword>
<evidence type="ECO:0000313" key="6">
    <source>
        <dbReference type="Proteomes" id="UP000216020"/>
    </source>
</evidence>
<name>A0A261SKQ9_9BORD</name>
<dbReference type="PANTHER" id="PTHR44942">
    <property type="entry name" value="METHYLTRANSF_11 DOMAIN-CONTAINING PROTEIN"/>
    <property type="match status" value="1"/>
</dbReference>
<evidence type="ECO:0000256" key="2">
    <source>
        <dbReference type="ARBA" id="ARBA00022603"/>
    </source>
</evidence>
<comment type="caution">
    <text evidence="5">The sequence shown here is derived from an EMBL/GenBank/DDBJ whole genome shotgun (WGS) entry which is preliminary data.</text>
</comment>
<organism evidence="5 6">
    <name type="scientific">Bordetella genomosp. 10</name>
    <dbReference type="NCBI Taxonomy" id="1416804"/>
    <lineage>
        <taxon>Bacteria</taxon>
        <taxon>Pseudomonadati</taxon>
        <taxon>Pseudomonadota</taxon>
        <taxon>Betaproteobacteria</taxon>
        <taxon>Burkholderiales</taxon>
        <taxon>Alcaligenaceae</taxon>
        <taxon>Bordetella</taxon>
    </lineage>
</organism>
<dbReference type="GO" id="GO:0032259">
    <property type="term" value="P:methylation"/>
    <property type="evidence" value="ECO:0007669"/>
    <property type="project" value="UniProtKB-KW"/>
</dbReference>
<dbReference type="InterPro" id="IPR051052">
    <property type="entry name" value="Diverse_substrate_MTase"/>
</dbReference>
<evidence type="ECO:0000259" key="4">
    <source>
        <dbReference type="Pfam" id="PF08241"/>
    </source>
</evidence>
<proteinExistence type="inferred from homology"/>
<reference evidence="6" key="1">
    <citation type="submission" date="2017-05" db="EMBL/GenBank/DDBJ databases">
        <title>Complete and WGS of Bordetella genogroups.</title>
        <authorList>
            <person name="Spilker T."/>
            <person name="Lipuma J."/>
        </authorList>
    </citation>
    <scope>NUCLEOTIDE SEQUENCE [LARGE SCALE GENOMIC DNA]</scope>
    <source>
        <strain evidence="6">AU16122</strain>
    </source>
</reference>
<dbReference type="PANTHER" id="PTHR44942:SF4">
    <property type="entry name" value="METHYLTRANSFERASE TYPE 11 DOMAIN-CONTAINING PROTEIN"/>
    <property type="match status" value="1"/>
</dbReference>
<dbReference type="Gene3D" id="3.40.50.150">
    <property type="entry name" value="Vaccinia Virus protein VP39"/>
    <property type="match status" value="1"/>
</dbReference>
<dbReference type="EMBL" id="NEVM01000001">
    <property type="protein sequence ID" value="OZI37631.1"/>
    <property type="molecule type" value="Genomic_DNA"/>
</dbReference>
<keyword evidence="3 5" id="KW-0808">Transferase</keyword>
<evidence type="ECO:0000313" key="5">
    <source>
        <dbReference type="EMBL" id="OZI37631.1"/>
    </source>
</evidence>
<evidence type="ECO:0000256" key="3">
    <source>
        <dbReference type="ARBA" id="ARBA00022679"/>
    </source>
</evidence>